<proteinExistence type="predicted"/>
<dbReference type="EMBL" id="FOFZ01000005">
    <property type="protein sequence ID" value="SEQ95387.1"/>
    <property type="molecule type" value="Genomic_DNA"/>
</dbReference>
<keyword evidence="2" id="KW-1185">Reference proteome</keyword>
<sequence length="46" mass="5330">MSFFFSSRLAHYSFSYQKGVLCHGEKGKNSFSIINFVPLNKYFNST</sequence>
<reference evidence="2" key="1">
    <citation type="submission" date="2016-10" db="EMBL/GenBank/DDBJ databases">
        <authorList>
            <person name="Varghese N."/>
            <person name="Submissions S."/>
        </authorList>
    </citation>
    <scope>NUCLEOTIDE SEQUENCE [LARGE SCALE GENOMIC DNA]</scope>
    <source>
        <strain evidence="2">DSM 15719</strain>
    </source>
</reference>
<evidence type="ECO:0000313" key="1">
    <source>
        <dbReference type="EMBL" id="SEQ95387.1"/>
    </source>
</evidence>
<organism evidence="1 2">
    <name type="scientific">Flavobacterium frigoris</name>
    <dbReference type="NCBI Taxonomy" id="229204"/>
    <lineage>
        <taxon>Bacteria</taxon>
        <taxon>Pseudomonadati</taxon>
        <taxon>Bacteroidota</taxon>
        <taxon>Flavobacteriia</taxon>
        <taxon>Flavobacteriales</taxon>
        <taxon>Flavobacteriaceae</taxon>
        <taxon>Flavobacterium</taxon>
    </lineage>
</organism>
<protein>
    <submittedName>
        <fullName evidence="1">Uncharacterized protein</fullName>
    </submittedName>
</protein>
<evidence type="ECO:0000313" key="2">
    <source>
        <dbReference type="Proteomes" id="UP000183658"/>
    </source>
</evidence>
<dbReference type="Proteomes" id="UP000183658">
    <property type="component" value="Unassembled WGS sequence"/>
</dbReference>
<dbReference type="AlphaFoldDB" id="A0A1H9K8X7"/>
<accession>A0A1H9K8X7</accession>
<name>A0A1H9K8X7_FLAFI</name>
<gene>
    <name evidence="1" type="ORF">SAMN05444355_105198</name>
</gene>